<reference evidence="1" key="1">
    <citation type="journal article" date="2023" name="PLoS Negl. Trop. Dis.">
        <title>A genome sequence for Biomphalaria pfeifferi, the major vector snail for the human-infecting parasite Schistosoma mansoni.</title>
        <authorList>
            <person name="Bu L."/>
            <person name="Lu L."/>
            <person name="Laidemitt M.R."/>
            <person name="Zhang S.M."/>
            <person name="Mutuku M."/>
            <person name="Mkoji G."/>
            <person name="Steinauer M."/>
            <person name="Loker E.S."/>
        </authorList>
    </citation>
    <scope>NUCLEOTIDE SEQUENCE</scope>
    <source>
        <strain evidence="1">KasaAsao</strain>
    </source>
</reference>
<dbReference type="AlphaFoldDB" id="A0AAD8B2H8"/>
<sequence length="265" mass="30590">MPLLPFTGPTRTINGWDFSPHLMMDRKHFHPSQERCISSKGSLQIPPQGKFSLVEICTDQCLGINFLALAEPCIIFPSPALNTFAGRHKDARKRASQVPWSLNSQLYIMPFPFNIHHGSNRTFLLQGVTLSASPPIPSPPFSVGFHQHERHLYLRSVIMANRLISSHLCSLYILSHFSDLNVKLDYNSKMAIEKVRGGGELFKYPWTIYSKIQQFPFKFYWEHGRAVRYFVYSVLLLTPVYYKLTQFSYAPANVKKWEEIRATRH</sequence>
<organism evidence="1 2">
    <name type="scientific">Biomphalaria pfeifferi</name>
    <name type="common">Bloodfluke planorb</name>
    <name type="synonym">Freshwater snail</name>
    <dbReference type="NCBI Taxonomy" id="112525"/>
    <lineage>
        <taxon>Eukaryota</taxon>
        <taxon>Metazoa</taxon>
        <taxon>Spiralia</taxon>
        <taxon>Lophotrochozoa</taxon>
        <taxon>Mollusca</taxon>
        <taxon>Gastropoda</taxon>
        <taxon>Heterobranchia</taxon>
        <taxon>Euthyneura</taxon>
        <taxon>Panpulmonata</taxon>
        <taxon>Hygrophila</taxon>
        <taxon>Lymnaeoidea</taxon>
        <taxon>Planorbidae</taxon>
        <taxon>Biomphalaria</taxon>
    </lineage>
</organism>
<gene>
    <name evidence="1" type="ORF">Bpfe_023752</name>
</gene>
<feature type="non-terminal residue" evidence="1">
    <location>
        <position position="265"/>
    </location>
</feature>
<dbReference type="EMBL" id="JASAOG010000159">
    <property type="protein sequence ID" value="KAK0046885.1"/>
    <property type="molecule type" value="Genomic_DNA"/>
</dbReference>
<comment type="caution">
    <text evidence="1">The sequence shown here is derived from an EMBL/GenBank/DDBJ whole genome shotgun (WGS) entry which is preliminary data.</text>
</comment>
<evidence type="ECO:0000313" key="1">
    <source>
        <dbReference type="EMBL" id="KAK0046885.1"/>
    </source>
</evidence>
<keyword evidence="2" id="KW-1185">Reference proteome</keyword>
<name>A0AAD8B2H8_BIOPF</name>
<accession>A0AAD8B2H8</accession>
<proteinExistence type="predicted"/>
<reference evidence="1" key="2">
    <citation type="submission" date="2023-04" db="EMBL/GenBank/DDBJ databases">
        <authorList>
            <person name="Bu L."/>
            <person name="Lu L."/>
            <person name="Laidemitt M.R."/>
            <person name="Zhang S.M."/>
            <person name="Mutuku M."/>
            <person name="Mkoji G."/>
            <person name="Steinauer M."/>
            <person name="Loker E.S."/>
        </authorList>
    </citation>
    <scope>NUCLEOTIDE SEQUENCE</scope>
    <source>
        <strain evidence="1">KasaAsao</strain>
        <tissue evidence="1">Whole Snail</tissue>
    </source>
</reference>
<evidence type="ECO:0000313" key="2">
    <source>
        <dbReference type="Proteomes" id="UP001233172"/>
    </source>
</evidence>
<dbReference type="Proteomes" id="UP001233172">
    <property type="component" value="Unassembled WGS sequence"/>
</dbReference>
<protein>
    <submittedName>
        <fullName evidence="1">Uncharacterized protein</fullName>
    </submittedName>
</protein>